<gene>
    <name evidence="4" type="ORF">US24_C0056G0002</name>
</gene>
<dbReference type="InterPro" id="IPR002130">
    <property type="entry name" value="Cyclophilin-type_PPIase_dom"/>
</dbReference>
<dbReference type="InterPro" id="IPR044666">
    <property type="entry name" value="Cyclophilin_A-like"/>
</dbReference>
<comment type="function">
    <text evidence="1">PPIases accelerate the folding of proteins. It catalyzes the cis-trans isomerization of proline imidic peptide bonds in oligopeptides.</text>
</comment>
<dbReference type="PROSITE" id="PS51257">
    <property type="entry name" value="PROKAR_LIPOPROTEIN"/>
    <property type="match status" value="1"/>
</dbReference>
<dbReference type="Proteomes" id="UP000034075">
    <property type="component" value="Unassembled WGS sequence"/>
</dbReference>
<keyword evidence="2" id="KW-0472">Membrane</keyword>
<sequence length="220" mass="23845">MSGAKDILKDNKKIFFLTGGLLLACVFGLYLTNSGGLLSTDSGLTDLTRTTYTQPEQVMEANIDYKAVLKTSVGDITIDLLEKETPLTANSFLFLAGKNYYEDMIFHRVIQNFVIQTGDPTGTGTGGPGYAVKDEITERKYAPYVVGMANSGANTNGSQFFITSGNIPAENSAYMDGKYTIFGIVTKGFAVVDSIEKVETDTNDKPVNDVKLISVQILEN</sequence>
<dbReference type="PRINTS" id="PR00153">
    <property type="entry name" value="CSAPPISMRASE"/>
</dbReference>
<comment type="caution">
    <text evidence="4">The sequence shown here is derived from an EMBL/GenBank/DDBJ whole genome shotgun (WGS) entry which is preliminary data.</text>
</comment>
<dbReference type="SUPFAM" id="SSF50891">
    <property type="entry name" value="Cyclophilin-like"/>
    <property type="match status" value="1"/>
</dbReference>
<evidence type="ECO:0000256" key="1">
    <source>
        <dbReference type="RuleBase" id="RU363019"/>
    </source>
</evidence>
<dbReference type="Gene3D" id="2.40.100.10">
    <property type="entry name" value="Cyclophilin-like"/>
    <property type="match status" value="1"/>
</dbReference>
<dbReference type="PANTHER" id="PTHR45625:SF16">
    <property type="entry name" value="PEPTIDYL-PROLYL CIS-TRANS ISOMERASE"/>
    <property type="match status" value="1"/>
</dbReference>
<protein>
    <recommendedName>
        <fullName evidence="1">Peptidyl-prolyl cis-trans isomerase</fullName>
        <shortName evidence="1">PPIase</shortName>
        <ecNumber evidence="1">5.2.1.8</ecNumber>
    </recommendedName>
</protein>
<dbReference type="InterPro" id="IPR029000">
    <property type="entry name" value="Cyclophilin-like_dom_sf"/>
</dbReference>
<dbReference type="PROSITE" id="PS50072">
    <property type="entry name" value="CSA_PPIASE_2"/>
    <property type="match status" value="1"/>
</dbReference>
<evidence type="ECO:0000313" key="4">
    <source>
        <dbReference type="EMBL" id="KKQ10788.1"/>
    </source>
</evidence>
<dbReference type="EMBL" id="LBSF01000056">
    <property type="protein sequence ID" value="KKQ10788.1"/>
    <property type="molecule type" value="Genomic_DNA"/>
</dbReference>
<organism evidence="4 5">
    <name type="scientific">candidate division WS6 bacterium GW2011_GWC2_36_7</name>
    <dbReference type="NCBI Taxonomy" id="1619091"/>
    <lineage>
        <taxon>Bacteria</taxon>
        <taxon>Candidatus Dojkabacteria</taxon>
    </lineage>
</organism>
<dbReference type="AlphaFoldDB" id="A0A0G0EV64"/>
<evidence type="ECO:0000259" key="3">
    <source>
        <dbReference type="PROSITE" id="PS50072"/>
    </source>
</evidence>
<accession>A0A0G0EV64</accession>
<reference evidence="4 5" key="1">
    <citation type="journal article" date="2015" name="Nature">
        <title>rRNA introns, odd ribosomes, and small enigmatic genomes across a large radiation of phyla.</title>
        <authorList>
            <person name="Brown C.T."/>
            <person name="Hug L.A."/>
            <person name="Thomas B.C."/>
            <person name="Sharon I."/>
            <person name="Castelle C.J."/>
            <person name="Singh A."/>
            <person name="Wilkins M.J."/>
            <person name="Williams K.H."/>
            <person name="Banfield J.F."/>
        </authorList>
    </citation>
    <scope>NUCLEOTIDE SEQUENCE [LARGE SCALE GENOMIC DNA]</scope>
</reference>
<keyword evidence="2" id="KW-1133">Transmembrane helix</keyword>
<dbReference type="CDD" id="cd00317">
    <property type="entry name" value="cyclophilin"/>
    <property type="match status" value="1"/>
</dbReference>
<proteinExistence type="inferred from homology"/>
<dbReference type="GO" id="GO:0003755">
    <property type="term" value="F:peptidyl-prolyl cis-trans isomerase activity"/>
    <property type="evidence" value="ECO:0007669"/>
    <property type="project" value="UniProtKB-UniRule"/>
</dbReference>
<keyword evidence="2" id="KW-0812">Transmembrane</keyword>
<comment type="similarity">
    <text evidence="1">Belongs to the cyclophilin-type PPIase family.</text>
</comment>
<dbReference type="PANTHER" id="PTHR45625">
    <property type="entry name" value="PEPTIDYL-PROLYL CIS-TRANS ISOMERASE-RELATED"/>
    <property type="match status" value="1"/>
</dbReference>
<keyword evidence="1" id="KW-0697">Rotamase</keyword>
<dbReference type="Pfam" id="PF00160">
    <property type="entry name" value="Pro_isomerase"/>
    <property type="match status" value="1"/>
</dbReference>
<dbReference type="EC" id="5.2.1.8" evidence="1"/>
<keyword evidence="1 4" id="KW-0413">Isomerase</keyword>
<evidence type="ECO:0000313" key="5">
    <source>
        <dbReference type="Proteomes" id="UP000034075"/>
    </source>
</evidence>
<comment type="catalytic activity">
    <reaction evidence="1">
        <text>[protein]-peptidylproline (omega=180) = [protein]-peptidylproline (omega=0)</text>
        <dbReference type="Rhea" id="RHEA:16237"/>
        <dbReference type="Rhea" id="RHEA-COMP:10747"/>
        <dbReference type="Rhea" id="RHEA-COMP:10748"/>
        <dbReference type="ChEBI" id="CHEBI:83833"/>
        <dbReference type="ChEBI" id="CHEBI:83834"/>
        <dbReference type="EC" id="5.2.1.8"/>
    </reaction>
</comment>
<feature type="transmembrane region" description="Helical" evidence="2">
    <location>
        <begin position="14"/>
        <end position="32"/>
    </location>
</feature>
<feature type="domain" description="PPIase cyclophilin-type" evidence="3">
    <location>
        <begin position="71"/>
        <end position="217"/>
    </location>
</feature>
<evidence type="ECO:0000256" key="2">
    <source>
        <dbReference type="SAM" id="Phobius"/>
    </source>
</evidence>
<name>A0A0G0EV64_9BACT</name>